<dbReference type="GO" id="GO:0005886">
    <property type="term" value="C:plasma membrane"/>
    <property type="evidence" value="ECO:0007669"/>
    <property type="project" value="UniProtKB-SubCell"/>
</dbReference>
<proteinExistence type="inferred from homology"/>
<keyword evidence="2" id="KW-0732">Signal</keyword>
<evidence type="ECO:0000256" key="2">
    <source>
        <dbReference type="RuleBase" id="RU362097"/>
    </source>
</evidence>
<dbReference type="PANTHER" id="PTHR30203:SF25">
    <property type="entry name" value="OUTER MEMBRANE PROTEIN-RELATED"/>
    <property type="match status" value="1"/>
</dbReference>
<keyword evidence="2" id="KW-0449">Lipoprotein</keyword>
<dbReference type="NCBIfam" id="TIGR01845">
    <property type="entry name" value="outer_NodT"/>
    <property type="match status" value="1"/>
</dbReference>
<dbReference type="AlphaFoldDB" id="A0A501XL84"/>
<reference evidence="3 4" key="1">
    <citation type="submission" date="2019-06" db="EMBL/GenBank/DDBJ databases">
        <authorList>
            <person name="Lee I."/>
            <person name="Jang G.I."/>
            <person name="Hwang C.Y."/>
        </authorList>
    </citation>
    <scope>NUCLEOTIDE SEQUENCE [LARGE SCALE GENOMIC DNA]</scope>
    <source>
        <strain evidence="3 4">PAMC 28131</strain>
    </source>
</reference>
<dbReference type="EMBL" id="VFSU01000024">
    <property type="protein sequence ID" value="TPE61205.1"/>
    <property type="molecule type" value="Genomic_DNA"/>
</dbReference>
<feature type="chain" id="PRO_5021514228" evidence="2">
    <location>
        <begin position="24"/>
        <end position="469"/>
    </location>
</feature>
<comment type="caution">
    <text evidence="3">The sequence shown here is derived from an EMBL/GenBank/DDBJ whole genome shotgun (WGS) entry which is preliminary data.</text>
</comment>
<dbReference type="PROSITE" id="PS51257">
    <property type="entry name" value="PROKAR_LIPOPROTEIN"/>
    <property type="match status" value="1"/>
</dbReference>
<dbReference type="SUPFAM" id="SSF56954">
    <property type="entry name" value="Outer membrane efflux proteins (OEP)"/>
    <property type="match status" value="1"/>
</dbReference>
<dbReference type="RefSeq" id="WP_140928263.1">
    <property type="nucleotide sequence ID" value="NZ_VFSU01000024.1"/>
</dbReference>
<organism evidence="3 4">
    <name type="scientific">Sandaracinobacter neustonicus</name>
    <dbReference type="NCBI Taxonomy" id="1715348"/>
    <lineage>
        <taxon>Bacteria</taxon>
        <taxon>Pseudomonadati</taxon>
        <taxon>Pseudomonadota</taxon>
        <taxon>Alphaproteobacteria</taxon>
        <taxon>Sphingomonadales</taxon>
        <taxon>Sphingosinicellaceae</taxon>
        <taxon>Sandaracinobacter</taxon>
    </lineage>
</organism>
<keyword evidence="4" id="KW-1185">Reference proteome</keyword>
<evidence type="ECO:0000313" key="4">
    <source>
        <dbReference type="Proteomes" id="UP000319897"/>
    </source>
</evidence>
<dbReference type="Pfam" id="PF02321">
    <property type="entry name" value="OEP"/>
    <property type="match status" value="2"/>
</dbReference>
<dbReference type="Gene3D" id="1.20.1600.10">
    <property type="entry name" value="Outer membrane efflux proteins (OEP)"/>
    <property type="match status" value="1"/>
</dbReference>
<keyword evidence="2" id="KW-0812">Transmembrane</keyword>
<protein>
    <submittedName>
        <fullName evidence="3">Efflux transporter outer membrane subunit</fullName>
    </submittedName>
</protein>
<dbReference type="InterPro" id="IPR010131">
    <property type="entry name" value="MdtP/NodT-like"/>
</dbReference>
<comment type="similarity">
    <text evidence="1 2">Belongs to the outer membrane factor (OMF) (TC 1.B.17) family.</text>
</comment>
<dbReference type="OrthoDB" id="9783100at2"/>
<evidence type="ECO:0000313" key="3">
    <source>
        <dbReference type="EMBL" id="TPE61205.1"/>
    </source>
</evidence>
<dbReference type="Proteomes" id="UP000319897">
    <property type="component" value="Unassembled WGS sequence"/>
</dbReference>
<evidence type="ECO:0000256" key="1">
    <source>
        <dbReference type="ARBA" id="ARBA00007613"/>
    </source>
</evidence>
<keyword evidence="2" id="KW-0472">Membrane</keyword>
<comment type="subcellular location">
    <subcellularLocation>
        <location evidence="2">Cell membrane</location>
        <topology evidence="2">Lipid-anchor</topology>
    </subcellularLocation>
</comment>
<dbReference type="GO" id="GO:0015562">
    <property type="term" value="F:efflux transmembrane transporter activity"/>
    <property type="evidence" value="ECO:0007669"/>
    <property type="project" value="InterPro"/>
</dbReference>
<dbReference type="PANTHER" id="PTHR30203">
    <property type="entry name" value="OUTER MEMBRANE CATION EFFLUX PROTEIN"/>
    <property type="match status" value="1"/>
</dbReference>
<gene>
    <name evidence="3" type="ORF">FJQ54_09965</name>
</gene>
<dbReference type="InterPro" id="IPR003423">
    <property type="entry name" value="OMP_efflux"/>
</dbReference>
<name>A0A501XL84_9SPHN</name>
<feature type="signal peptide" evidence="2">
    <location>
        <begin position="1"/>
        <end position="23"/>
    </location>
</feature>
<keyword evidence="2" id="KW-0564">Palmitate</keyword>
<keyword evidence="2" id="KW-1134">Transmembrane beta strand</keyword>
<accession>A0A501XL84</accession>
<sequence length="469" mass="48541">MLRFVGQRPLLAGLLLVSVAGCAAGPDYTPPASVDLGVPARFSAGAEAGPGEAELANWWSRFDDPQLNALVERAIAANPDIGQAEARLRQAREASVQAGSALLPTLDASGRGGRNFASRGGNSNSFSLGLDAGWQLDLFGGTRRGMEAARADEAAKRYDLAAVRVAIISELVSNYVQLRLAQEQLRIAEATVANQRDNRQIAGWRVQAGLVSSLDEQQARTQLAQTEATIPAIEVSLHNALNRIAVLTGQAPGEAVRALEAAAALPQPAEGLVSAGIPAEALRQRPDVRAAERSLAAATARVGVAEAQLLPALGISGSVGTSALTAGGLFDIITGSLFAGLSQTIFEGGARTSRIRGQKAAVDGAFAAYRSTVLAALEDVENALVAAKAADARTAQLAEAADAANNSAILARMQYQSGLTDFQTLLTAEQSLLSASNSLAGSRADRALAVVQLYNALGGGWQTMDGRDT</sequence>
<dbReference type="Gene3D" id="2.20.200.10">
    <property type="entry name" value="Outer membrane efflux proteins (OEP)"/>
    <property type="match status" value="1"/>
</dbReference>